<evidence type="ECO:0000313" key="2">
    <source>
        <dbReference type="Proteomes" id="UP001321760"/>
    </source>
</evidence>
<dbReference type="InterPro" id="IPR036396">
    <property type="entry name" value="Cyt_P450_sf"/>
</dbReference>
<dbReference type="GO" id="GO:0004497">
    <property type="term" value="F:monooxygenase activity"/>
    <property type="evidence" value="ECO:0007669"/>
    <property type="project" value="InterPro"/>
</dbReference>
<sequence>MLTSTALIGTFAVCFVYLVHQWRIPRTRPTNSTHDQLDIKKEVNTVRQTIDFTYANSPSLEQRLALRAQPNQRLVSAFGVTNSLTTSSPEVHRKFLTLASTIINARRPNAQGLDTRWLDLYSTATTLLRQDLTTATTLPLASTIQRLCLTVVLQDNFSLPLPSLPASTILTIAHEINTQWVLSKCNPSTPLSSTLDSALRSLPLPMSPSEALSLIMPQYETLWRVVLLTFITAYHTQFSSSIASMTASVPGCLGTKSEEENKALRIAEEGLRLYPSNKTIYRAAVDFGGVVAADVQGLHRREEIWGMDALRFRPERFGALTEVQRRAYVPYSIGRHRCPAYGGFGNRMIAMLVVALGREMGRDRGKVRFERGDGGLEGEEKGVGVLPTGREDMEGWVFERVPEGEA</sequence>
<keyword evidence="2" id="KW-1185">Reference proteome</keyword>
<reference evidence="1" key="2">
    <citation type="submission" date="2023-05" db="EMBL/GenBank/DDBJ databases">
        <authorList>
            <consortium name="Lawrence Berkeley National Laboratory"/>
            <person name="Steindorff A."/>
            <person name="Hensen N."/>
            <person name="Bonometti L."/>
            <person name="Westerberg I."/>
            <person name="Brannstrom I.O."/>
            <person name="Guillou S."/>
            <person name="Cros-Aarteil S."/>
            <person name="Calhoun S."/>
            <person name="Haridas S."/>
            <person name="Kuo A."/>
            <person name="Mondo S."/>
            <person name="Pangilinan J."/>
            <person name="Riley R."/>
            <person name="Labutti K."/>
            <person name="Andreopoulos B."/>
            <person name="Lipzen A."/>
            <person name="Chen C."/>
            <person name="Yanf M."/>
            <person name="Daum C."/>
            <person name="Ng V."/>
            <person name="Clum A."/>
            <person name="Ohm R."/>
            <person name="Martin F."/>
            <person name="Silar P."/>
            <person name="Natvig D."/>
            <person name="Lalanne C."/>
            <person name="Gautier V."/>
            <person name="Ament-Velasquez S.L."/>
            <person name="Kruys A."/>
            <person name="Hutchinson M.I."/>
            <person name="Powell A.J."/>
            <person name="Barry K."/>
            <person name="Miller A.N."/>
            <person name="Grigoriev I.V."/>
            <person name="Debuchy R."/>
            <person name="Gladieux P."/>
            <person name="Thoren M.H."/>
            <person name="Johannesson H."/>
        </authorList>
    </citation>
    <scope>NUCLEOTIDE SEQUENCE</scope>
    <source>
        <strain evidence="1">PSN243</strain>
    </source>
</reference>
<proteinExistence type="predicted"/>
<gene>
    <name evidence="1" type="ORF">QBC34DRAFT_289335</name>
</gene>
<dbReference type="AlphaFoldDB" id="A0AAV9H2S3"/>
<dbReference type="GO" id="GO:0020037">
    <property type="term" value="F:heme binding"/>
    <property type="evidence" value="ECO:0007669"/>
    <property type="project" value="InterPro"/>
</dbReference>
<evidence type="ECO:0008006" key="3">
    <source>
        <dbReference type="Google" id="ProtNLM"/>
    </source>
</evidence>
<dbReference type="Proteomes" id="UP001321760">
    <property type="component" value="Unassembled WGS sequence"/>
</dbReference>
<name>A0AAV9H2S3_9PEZI</name>
<evidence type="ECO:0000313" key="1">
    <source>
        <dbReference type="EMBL" id="KAK4454913.1"/>
    </source>
</evidence>
<dbReference type="Pfam" id="PF00067">
    <property type="entry name" value="p450"/>
    <property type="match status" value="1"/>
</dbReference>
<accession>A0AAV9H2S3</accession>
<dbReference type="GO" id="GO:0005506">
    <property type="term" value="F:iron ion binding"/>
    <property type="evidence" value="ECO:0007669"/>
    <property type="project" value="InterPro"/>
</dbReference>
<protein>
    <recommendedName>
        <fullName evidence="3">Cytochrome P450</fullName>
    </recommendedName>
</protein>
<organism evidence="1 2">
    <name type="scientific">Podospora aff. communis PSN243</name>
    <dbReference type="NCBI Taxonomy" id="3040156"/>
    <lineage>
        <taxon>Eukaryota</taxon>
        <taxon>Fungi</taxon>
        <taxon>Dikarya</taxon>
        <taxon>Ascomycota</taxon>
        <taxon>Pezizomycotina</taxon>
        <taxon>Sordariomycetes</taxon>
        <taxon>Sordariomycetidae</taxon>
        <taxon>Sordariales</taxon>
        <taxon>Podosporaceae</taxon>
        <taxon>Podospora</taxon>
    </lineage>
</organism>
<dbReference type="EMBL" id="MU865915">
    <property type="protein sequence ID" value="KAK4454913.1"/>
    <property type="molecule type" value="Genomic_DNA"/>
</dbReference>
<dbReference type="GO" id="GO:0016705">
    <property type="term" value="F:oxidoreductase activity, acting on paired donors, with incorporation or reduction of molecular oxygen"/>
    <property type="evidence" value="ECO:0007669"/>
    <property type="project" value="InterPro"/>
</dbReference>
<reference evidence="1" key="1">
    <citation type="journal article" date="2023" name="Mol. Phylogenet. Evol.">
        <title>Genome-scale phylogeny and comparative genomics of the fungal order Sordariales.</title>
        <authorList>
            <person name="Hensen N."/>
            <person name="Bonometti L."/>
            <person name="Westerberg I."/>
            <person name="Brannstrom I.O."/>
            <person name="Guillou S."/>
            <person name="Cros-Aarteil S."/>
            <person name="Calhoun S."/>
            <person name="Haridas S."/>
            <person name="Kuo A."/>
            <person name="Mondo S."/>
            <person name="Pangilinan J."/>
            <person name="Riley R."/>
            <person name="LaButti K."/>
            <person name="Andreopoulos B."/>
            <person name="Lipzen A."/>
            <person name="Chen C."/>
            <person name="Yan M."/>
            <person name="Daum C."/>
            <person name="Ng V."/>
            <person name="Clum A."/>
            <person name="Steindorff A."/>
            <person name="Ohm R.A."/>
            <person name="Martin F."/>
            <person name="Silar P."/>
            <person name="Natvig D.O."/>
            <person name="Lalanne C."/>
            <person name="Gautier V."/>
            <person name="Ament-Velasquez S.L."/>
            <person name="Kruys A."/>
            <person name="Hutchinson M.I."/>
            <person name="Powell A.J."/>
            <person name="Barry K."/>
            <person name="Miller A.N."/>
            <person name="Grigoriev I.V."/>
            <person name="Debuchy R."/>
            <person name="Gladieux P."/>
            <person name="Hiltunen Thoren M."/>
            <person name="Johannesson H."/>
        </authorList>
    </citation>
    <scope>NUCLEOTIDE SEQUENCE</scope>
    <source>
        <strain evidence="1">PSN243</strain>
    </source>
</reference>
<dbReference type="Gene3D" id="1.10.630.10">
    <property type="entry name" value="Cytochrome P450"/>
    <property type="match status" value="1"/>
</dbReference>
<dbReference type="InterPro" id="IPR001128">
    <property type="entry name" value="Cyt_P450"/>
</dbReference>
<dbReference type="SUPFAM" id="SSF48264">
    <property type="entry name" value="Cytochrome P450"/>
    <property type="match status" value="2"/>
</dbReference>
<comment type="caution">
    <text evidence="1">The sequence shown here is derived from an EMBL/GenBank/DDBJ whole genome shotgun (WGS) entry which is preliminary data.</text>
</comment>